<feature type="transmembrane region" description="Helical" evidence="5">
    <location>
        <begin position="147"/>
        <end position="167"/>
    </location>
</feature>
<proteinExistence type="predicted"/>
<dbReference type="RefSeq" id="XP_008607556.1">
    <property type="nucleotide sequence ID" value="XM_008609334.1"/>
</dbReference>
<feature type="transmembrane region" description="Helical" evidence="5">
    <location>
        <begin position="72"/>
        <end position="92"/>
    </location>
</feature>
<feature type="transmembrane region" description="Helical" evidence="5">
    <location>
        <begin position="287"/>
        <end position="308"/>
    </location>
</feature>
<evidence type="ECO:0000259" key="6">
    <source>
        <dbReference type="Pfam" id="PF13886"/>
    </source>
</evidence>
<feature type="transmembrane region" description="Helical" evidence="5">
    <location>
        <begin position="34"/>
        <end position="60"/>
    </location>
</feature>
<evidence type="ECO:0000313" key="8">
    <source>
        <dbReference type="Proteomes" id="UP000030762"/>
    </source>
</evidence>
<keyword evidence="4 5" id="KW-0472">Membrane</keyword>
<dbReference type="EMBL" id="JH767140">
    <property type="protein sequence ID" value="EQC38732.1"/>
    <property type="molecule type" value="Genomic_DNA"/>
</dbReference>
<feature type="transmembrane region" description="Helical" evidence="5">
    <location>
        <begin position="123"/>
        <end position="141"/>
    </location>
</feature>
<evidence type="ECO:0000256" key="4">
    <source>
        <dbReference type="ARBA" id="ARBA00023136"/>
    </source>
</evidence>
<evidence type="ECO:0000256" key="1">
    <source>
        <dbReference type="ARBA" id="ARBA00004141"/>
    </source>
</evidence>
<feature type="transmembrane region" description="Helical" evidence="5">
    <location>
        <begin position="315"/>
        <end position="335"/>
    </location>
</feature>
<comment type="subcellular location">
    <subcellularLocation>
        <location evidence="1">Membrane</location>
        <topology evidence="1">Multi-pass membrane protein</topology>
    </subcellularLocation>
</comment>
<organism evidence="7 8">
    <name type="scientific">Saprolegnia diclina (strain VS20)</name>
    <dbReference type="NCBI Taxonomy" id="1156394"/>
    <lineage>
        <taxon>Eukaryota</taxon>
        <taxon>Sar</taxon>
        <taxon>Stramenopiles</taxon>
        <taxon>Oomycota</taxon>
        <taxon>Saprolegniomycetes</taxon>
        <taxon>Saprolegniales</taxon>
        <taxon>Saprolegniaceae</taxon>
        <taxon>Saprolegnia</taxon>
    </lineage>
</organism>
<dbReference type="AlphaFoldDB" id="T0S7L9"/>
<reference evidence="7 8" key="1">
    <citation type="submission" date="2012-04" db="EMBL/GenBank/DDBJ databases">
        <title>The Genome Sequence of Saprolegnia declina VS20.</title>
        <authorList>
            <consortium name="The Broad Institute Genome Sequencing Platform"/>
            <person name="Russ C."/>
            <person name="Nusbaum C."/>
            <person name="Tyler B."/>
            <person name="van West P."/>
            <person name="Dieguez-Uribeondo J."/>
            <person name="de Bruijn I."/>
            <person name="Tripathy S."/>
            <person name="Jiang R."/>
            <person name="Young S.K."/>
            <person name="Zeng Q."/>
            <person name="Gargeya S."/>
            <person name="Fitzgerald M."/>
            <person name="Haas B."/>
            <person name="Abouelleil A."/>
            <person name="Alvarado L."/>
            <person name="Arachchi H.M."/>
            <person name="Berlin A."/>
            <person name="Chapman S.B."/>
            <person name="Goldberg J."/>
            <person name="Griggs A."/>
            <person name="Gujja S."/>
            <person name="Hansen M."/>
            <person name="Howarth C."/>
            <person name="Imamovic A."/>
            <person name="Larimer J."/>
            <person name="McCowen C."/>
            <person name="Montmayeur A."/>
            <person name="Murphy C."/>
            <person name="Neiman D."/>
            <person name="Pearson M."/>
            <person name="Priest M."/>
            <person name="Roberts A."/>
            <person name="Saif S."/>
            <person name="Shea T."/>
            <person name="Sisk P."/>
            <person name="Sykes S."/>
            <person name="Wortman J."/>
            <person name="Nusbaum C."/>
            <person name="Birren B."/>
        </authorList>
    </citation>
    <scope>NUCLEOTIDE SEQUENCE [LARGE SCALE GENOMIC DNA]</scope>
    <source>
        <strain evidence="7 8">VS20</strain>
    </source>
</reference>
<gene>
    <name evidence="7" type="ORF">SDRG_03697</name>
</gene>
<evidence type="ECO:0000256" key="3">
    <source>
        <dbReference type="ARBA" id="ARBA00022989"/>
    </source>
</evidence>
<dbReference type="InParanoid" id="T0S7L9"/>
<keyword evidence="2 5" id="KW-0812">Transmembrane</keyword>
<evidence type="ECO:0000256" key="5">
    <source>
        <dbReference type="SAM" id="Phobius"/>
    </source>
</evidence>
<evidence type="ECO:0000256" key="2">
    <source>
        <dbReference type="ARBA" id="ARBA00022692"/>
    </source>
</evidence>
<dbReference type="Pfam" id="PF13886">
    <property type="entry name" value="TM7S3_TM198"/>
    <property type="match status" value="1"/>
</dbReference>
<dbReference type="VEuPathDB" id="FungiDB:SDRG_03697"/>
<evidence type="ECO:0000313" key="7">
    <source>
        <dbReference type="EMBL" id="EQC38732.1"/>
    </source>
</evidence>
<accession>T0S7L9</accession>
<protein>
    <recommendedName>
        <fullName evidence="6">TM7S3/TM198-like domain-containing protein</fullName>
    </recommendedName>
</protein>
<feature type="domain" description="TM7S3/TM198-like" evidence="6">
    <location>
        <begin position="200"/>
        <end position="374"/>
    </location>
</feature>
<feature type="transmembrane region" description="Helical" evidence="5">
    <location>
        <begin position="188"/>
        <end position="212"/>
    </location>
</feature>
<dbReference type="GeneID" id="19944424"/>
<name>T0S7L9_SAPDV</name>
<feature type="transmembrane region" description="Helical" evidence="5">
    <location>
        <begin position="98"/>
        <end position="116"/>
    </location>
</feature>
<feature type="transmembrane region" description="Helical" evidence="5">
    <location>
        <begin position="218"/>
        <end position="237"/>
    </location>
</feature>
<dbReference type="GO" id="GO:0016020">
    <property type="term" value="C:membrane"/>
    <property type="evidence" value="ECO:0007669"/>
    <property type="project" value="UniProtKB-SubCell"/>
</dbReference>
<sequence length="399" mass="39888">MATDDTALATAIASLALALPVLLAGCRYSRYTSVVSGFLLGGVVATTLGAPLGVALGLGLAIAVGGGLRERFGAFCTVAVAAFILVSFFGGLLGLGAVAAPIVAGVAAVGLGVASGDARDGRLLAFTGAVVASSGVLVLTAQSLAGLYYASAIVFGVFFVVGLGAQIKCTAPPDGLRTLRTVPLLPTSTNAATLGTALAIIVLVLALPITFVGYKFQVLTGAISSFLLGAAWSLLVLRTASDLLSTIVALAIGVLAAGVAARFPAAGRFGTVALAAFTVATAVVADVYTYYALLVAVVSVATIVVAYLSYNSRTALILSSAFAGAWLLAGAIATLTSTSYRTFDRDELSFGSGGYGTVTIITLAVAFLGGLLVQLRFTAPVDATSPTTTPENEVPFTAV</sequence>
<feature type="transmembrane region" description="Helical" evidence="5">
    <location>
        <begin position="244"/>
        <end position="267"/>
    </location>
</feature>
<dbReference type="Proteomes" id="UP000030762">
    <property type="component" value="Unassembled WGS sequence"/>
</dbReference>
<keyword evidence="3 5" id="KW-1133">Transmembrane helix</keyword>
<feature type="transmembrane region" description="Helical" evidence="5">
    <location>
        <begin position="355"/>
        <end position="373"/>
    </location>
</feature>
<dbReference type="OrthoDB" id="10618418at2759"/>
<keyword evidence="8" id="KW-1185">Reference proteome</keyword>
<dbReference type="InterPro" id="IPR025256">
    <property type="entry name" value="TM7S3/TM198-like_dom"/>
</dbReference>